<comment type="caution">
    <text evidence="7">The sequence shown here is derived from an EMBL/GenBank/DDBJ whole genome shotgun (WGS) entry which is preliminary data.</text>
</comment>
<feature type="chain" id="PRO_5043110318" description="Hydrophobin" evidence="6">
    <location>
        <begin position="23"/>
        <end position="130"/>
    </location>
</feature>
<dbReference type="Pfam" id="PF01185">
    <property type="entry name" value="Hydrophobin"/>
    <property type="match status" value="1"/>
</dbReference>
<keyword evidence="4 6" id="KW-0964">Secreted</keyword>
<gene>
    <name evidence="7" type="ORF">QCA50_015191</name>
</gene>
<evidence type="ECO:0000256" key="1">
    <source>
        <dbReference type="ARBA" id="ARBA00004191"/>
    </source>
</evidence>
<dbReference type="CDD" id="cd23507">
    <property type="entry name" value="hydrophobin_I"/>
    <property type="match status" value="1"/>
</dbReference>
<keyword evidence="3 6" id="KW-0134">Cell wall</keyword>
<protein>
    <recommendedName>
        <fullName evidence="6">Hydrophobin</fullName>
    </recommendedName>
</protein>
<reference evidence="7 8" key="1">
    <citation type="submission" date="2022-09" db="EMBL/GenBank/DDBJ databases">
        <authorList>
            <person name="Palmer J.M."/>
        </authorList>
    </citation>
    <scope>NUCLEOTIDE SEQUENCE [LARGE SCALE GENOMIC DNA]</scope>
    <source>
        <strain evidence="7 8">DSM 7382</strain>
    </source>
</reference>
<keyword evidence="8" id="KW-1185">Reference proteome</keyword>
<evidence type="ECO:0000313" key="8">
    <source>
        <dbReference type="Proteomes" id="UP001385951"/>
    </source>
</evidence>
<dbReference type="InterPro" id="IPR001338">
    <property type="entry name" value="Class_I_Hydrophobin"/>
</dbReference>
<keyword evidence="5 6" id="KW-1015">Disulfide bond</keyword>
<dbReference type="AlphaFoldDB" id="A0AAW0FS10"/>
<evidence type="ECO:0000256" key="5">
    <source>
        <dbReference type="ARBA" id="ARBA00023157"/>
    </source>
</evidence>
<feature type="signal peptide" evidence="6">
    <location>
        <begin position="1"/>
        <end position="22"/>
    </location>
</feature>
<dbReference type="GO" id="GO:0009277">
    <property type="term" value="C:fungal-type cell wall"/>
    <property type="evidence" value="ECO:0007669"/>
    <property type="project" value="InterPro"/>
</dbReference>
<keyword evidence="6" id="KW-0732">Signal</keyword>
<evidence type="ECO:0000256" key="3">
    <source>
        <dbReference type="ARBA" id="ARBA00022512"/>
    </source>
</evidence>
<evidence type="ECO:0000256" key="4">
    <source>
        <dbReference type="ARBA" id="ARBA00022525"/>
    </source>
</evidence>
<organism evidence="7 8">
    <name type="scientific">Cerrena zonata</name>
    <dbReference type="NCBI Taxonomy" id="2478898"/>
    <lineage>
        <taxon>Eukaryota</taxon>
        <taxon>Fungi</taxon>
        <taxon>Dikarya</taxon>
        <taxon>Basidiomycota</taxon>
        <taxon>Agaricomycotina</taxon>
        <taxon>Agaricomycetes</taxon>
        <taxon>Polyporales</taxon>
        <taxon>Cerrenaceae</taxon>
        <taxon>Cerrena</taxon>
    </lineage>
</organism>
<evidence type="ECO:0000313" key="7">
    <source>
        <dbReference type="EMBL" id="KAK7681844.1"/>
    </source>
</evidence>
<comment type="subcellular location">
    <subcellularLocation>
        <location evidence="1 6">Secreted</location>
        <location evidence="1 6">Cell wall</location>
    </subcellularLocation>
</comment>
<dbReference type="Proteomes" id="UP001385951">
    <property type="component" value="Unassembled WGS sequence"/>
</dbReference>
<dbReference type="GO" id="GO:0005199">
    <property type="term" value="F:structural constituent of cell wall"/>
    <property type="evidence" value="ECO:0007669"/>
    <property type="project" value="InterPro"/>
</dbReference>
<sequence>MSARLSIAFFYMFSALTLLAAATPAPWAIPPPATTIALPPTPTAPVSPNQCNTGPVQCCTSTSTATDANAATLLGLLGIIISGLDVIVGMGCSPISVIGVGGGACSAKAVCCEDNSHGNLISIGCIPVTL</sequence>
<evidence type="ECO:0000256" key="6">
    <source>
        <dbReference type="RuleBase" id="RU365009"/>
    </source>
</evidence>
<evidence type="ECO:0000256" key="2">
    <source>
        <dbReference type="ARBA" id="ARBA00010446"/>
    </source>
</evidence>
<proteinExistence type="inferred from homology"/>
<accession>A0AAW0FS10</accession>
<name>A0AAW0FS10_9APHY</name>
<comment type="similarity">
    <text evidence="2 6">Belongs to the fungal hydrophobin family.</text>
</comment>
<dbReference type="SMART" id="SM00075">
    <property type="entry name" value="HYDRO"/>
    <property type="match status" value="1"/>
</dbReference>
<dbReference type="EMBL" id="JASBNA010000039">
    <property type="protein sequence ID" value="KAK7681844.1"/>
    <property type="molecule type" value="Genomic_DNA"/>
</dbReference>